<protein>
    <submittedName>
        <fullName evidence="4">SIS domain-containing protein</fullName>
    </submittedName>
</protein>
<evidence type="ECO:0000256" key="1">
    <source>
        <dbReference type="ARBA" id="ARBA00022576"/>
    </source>
</evidence>
<accession>A0A2W5R1P5</accession>
<organism evidence="4 5">
    <name type="scientific">Novosphingobium pentaromativorans</name>
    <dbReference type="NCBI Taxonomy" id="205844"/>
    <lineage>
        <taxon>Bacteria</taxon>
        <taxon>Pseudomonadati</taxon>
        <taxon>Pseudomonadota</taxon>
        <taxon>Alphaproteobacteria</taxon>
        <taxon>Sphingomonadales</taxon>
        <taxon>Sphingomonadaceae</taxon>
        <taxon>Novosphingobium</taxon>
    </lineage>
</organism>
<dbReference type="CDD" id="cd05009">
    <property type="entry name" value="SIS_GlmS_GlmD_2"/>
    <property type="match status" value="1"/>
</dbReference>
<gene>
    <name evidence="4" type="ORF">DI555_00040</name>
</gene>
<dbReference type="Gene3D" id="3.40.50.10490">
    <property type="entry name" value="Glucose-6-phosphate isomerase like protein, domain 1"/>
    <property type="match status" value="2"/>
</dbReference>
<keyword evidence="1" id="KW-0808">Transferase</keyword>
<dbReference type="InterPro" id="IPR046348">
    <property type="entry name" value="SIS_dom_sf"/>
</dbReference>
<reference evidence="4 5" key="1">
    <citation type="submission" date="2017-08" db="EMBL/GenBank/DDBJ databases">
        <title>Infants hospitalized years apart are colonized by the same room-sourced microbial strains.</title>
        <authorList>
            <person name="Brooks B."/>
            <person name="Olm M.R."/>
            <person name="Firek B.A."/>
            <person name="Baker R."/>
            <person name="Thomas B.C."/>
            <person name="Morowitz M.J."/>
            <person name="Banfield J.F."/>
        </authorList>
    </citation>
    <scope>NUCLEOTIDE SEQUENCE [LARGE SCALE GENOMIC DNA]</scope>
    <source>
        <strain evidence="4">S2_005_002_R2_33</strain>
    </source>
</reference>
<dbReference type="PANTHER" id="PTHR10937:SF8">
    <property type="entry name" value="AMINOTRANSFERASE-RELATED"/>
    <property type="match status" value="1"/>
</dbReference>
<dbReference type="PANTHER" id="PTHR10937">
    <property type="entry name" value="GLUCOSAMINE--FRUCTOSE-6-PHOSPHATE AMINOTRANSFERASE, ISOMERIZING"/>
    <property type="match status" value="1"/>
</dbReference>
<dbReference type="GO" id="GO:0008483">
    <property type="term" value="F:transaminase activity"/>
    <property type="evidence" value="ECO:0007669"/>
    <property type="project" value="UniProtKB-KW"/>
</dbReference>
<keyword evidence="2" id="KW-0677">Repeat</keyword>
<dbReference type="PROSITE" id="PS51464">
    <property type="entry name" value="SIS"/>
    <property type="match status" value="2"/>
</dbReference>
<comment type="caution">
    <text evidence="4">The sequence shown here is derived from an EMBL/GenBank/DDBJ whole genome shotgun (WGS) entry which is preliminary data.</text>
</comment>
<keyword evidence="1" id="KW-0032">Aminotransferase</keyword>
<evidence type="ECO:0000259" key="3">
    <source>
        <dbReference type="PROSITE" id="PS51464"/>
    </source>
</evidence>
<dbReference type="GO" id="GO:0097367">
    <property type="term" value="F:carbohydrate derivative binding"/>
    <property type="evidence" value="ECO:0007669"/>
    <property type="project" value="InterPro"/>
</dbReference>
<dbReference type="CDD" id="cd05008">
    <property type="entry name" value="SIS_GlmS_GlmD_1"/>
    <property type="match status" value="1"/>
</dbReference>
<sequence length="350" mass="35961">MSEAANSTPPMASLMAREAAEAPQAVRAFLSRNHDALASLAQDLRDNPPSVVVTCARGSSDNAATYAKYLIETLAGVPVSSSALSVSSVFGAEMQPGRVLVLAISQSGRSPDLLAAVEAHRRAGARVVALVNDETAPLADLAQWVLPLSAGAEKSVAATKSYIASLAGVAALVAHWTDDAELGSALAGLPETLEVAASTAPFDLVAGLSAANNLFVIARGYGFAVAQEGALKLKETCALHAEAYSAAEVRHGPMTIIDEGFPIVAFATSDASGESVRAAAREFAGRGAQILMLDAAEPFGNATLAALAGHAALEPLLMIQAFYPQVNALSLARGLDPDNPAHLRKVTETL</sequence>
<dbReference type="Pfam" id="PF01380">
    <property type="entry name" value="SIS"/>
    <property type="match status" value="2"/>
</dbReference>
<dbReference type="AlphaFoldDB" id="A0A2W5R1P5"/>
<dbReference type="Proteomes" id="UP000249082">
    <property type="component" value="Unassembled WGS sequence"/>
</dbReference>
<name>A0A2W5R1P5_9SPHN</name>
<dbReference type="GO" id="GO:1901135">
    <property type="term" value="P:carbohydrate derivative metabolic process"/>
    <property type="evidence" value="ECO:0007669"/>
    <property type="project" value="InterPro"/>
</dbReference>
<feature type="domain" description="SIS" evidence="3">
    <location>
        <begin position="40"/>
        <end position="190"/>
    </location>
</feature>
<evidence type="ECO:0000313" key="5">
    <source>
        <dbReference type="Proteomes" id="UP000249082"/>
    </source>
</evidence>
<dbReference type="InterPro" id="IPR035490">
    <property type="entry name" value="GlmS/FrlB_SIS"/>
</dbReference>
<dbReference type="SUPFAM" id="SSF53697">
    <property type="entry name" value="SIS domain"/>
    <property type="match status" value="1"/>
</dbReference>
<dbReference type="InterPro" id="IPR001347">
    <property type="entry name" value="SIS_dom"/>
</dbReference>
<feature type="domain" description="SIS" evidence="3">
    <location>
        <begin position="204"/>
        <end position="340"/>
    </location>
</feature>
<dbReference type="InterPro" id="IPR035466">
    <property type="entry name" value="GlmS/AgaS_SIS"/>
</dbReference>
<evidence type="ECO:0000313" key="4">
    <source>
        <dbReference type="EMBL" id="PZQ57380.1"/>
    </source>
</evidence>
<evidence type="ECO:0000256" key="2">
    <source>
        <dbReference type="ARBA" id="ARBA00022737"/>
    </source>
</evidence>
<dbReference type="EMBL" id="QFPX01000001">
    <property type="protein sequence ID" value="PZQ57380.1"/>
    <property type="molecule type" value="Genomic_DNA"/>
</dbReference>
<proteinExistence type="predicted"/>